<proteinExistence type="predicted"/>
<dbReference type="AlphaFoldDB" id="A0A8S9SC09"/>
<organism evidence="1 2">
    <name type="scientific">Brassica cretica</name>
    <name type="common">Mustard</name>
    <dbReference type="NCBI Taxonomy" id="69181"/>
    <lineage>
        <taxon>Eukaryota</taxon>
        <taxon>Viridiplantae</taxon>
        <taxon>Streptophyta</taxon>
        <taxon>Embryophyta</taxon>
        <taxon>Tracheophyta</taxon>
        <taxon>Spermatophyta</taxon>
        <taxon>Magnoliopsida</taxon>
        <taxon>eudicotyledons</taxon>
        <taxon>Gunneridae</taxon>
        <taxon>Pentapetalae</taxon>
        <taxon>rosids</taxon>
        <taxon>malvids</taxon>
        <taxon>Brassicales</taxon>
        <taxon>Brassicaceae</taxon>
        <taxon>Brassiceae</taxon>
        <taxon>Brassica</taxon>
    </lineage>
</organism>
<accession>A0A8S9SC09</accession>
<sequence length="88" mass="9335">MDSCLNARHGRPVGRLERLVDESHIIVFSEASRRGFIAPFGRCVAGKQKGKSVAATSAPARNPDGGCTGDLESAHHTAMMDAVNLSRS</sequence>
<protein>
    <submittedName>
        <fullName evidence="1">Uncharacterized protein</fullName>
    </submittedName>
</protein>
<gene>
    <name evidence="1" type="ORF">F2Q69_00028037</name>
</gene>
<comment type="caution">
    <text evidence="1">The sequence shown here is derived from an EMBL/GenBank/DDBJ whole genome shotgun (WGS) entry which is preliminary data.</text>
</comment>
<dbReference type="Proteomes" id="UP000712600">
    <property type="component" value="Unassembled WGS sequence"/>
</dbReference>
<reference evidence="1" key="1">
    <citation type="submission" date="2019-12" db="EMBL/GenBank/DDBJ databases">
        <title>Genome sequencing and annotation of Brassica cretica.</title>
        <authorList>
            <person name="Studholme D.J."/>
            <person name="Sarris P."/>
        </authorList>
    </citation>
    <scope>NUCLEOTIDE SEQUENCE</scope>
    <source>
        <strain evidence="1">PFS-109/04</strain>
        <tissue evidence="1">Leaf</tissue>
    </source>
</reference>
<name>A0A8S9SC09_BRACR</name>
<evidence type="ECO:0000313" key="2">
    <source>
        <dbReference type="Proteomes" id="UP000712600"/>
    </source>
</evidence>
<dbReference type="EMBL" id="QGKX02000088">
    <property type="protein sequence ID" value="KAF3589424.1"/>
    <property type="molecule type" value="Genomic_DNA"/>
</dbReference>
<evidence type="ECO:0000313" key="1">
    <source>
        <dbReference type="EMBL" id="KAF3589424.1"/>
    </source>
</evidence>